<comment type="caution">
    <text evidence="2">The sequence shown here is derived from an EMBL/GenBank/DDBJ whole genome shotgun (WGS) entry which is preliminary data.</text>
</comment>
<evidence type="ECO:0000313" key="3">
    <source>
        <dbReference type="Proteomes" id="UP001145021"/>
    </source>
</evidence>
<protein>
    <submittedName>
        <fullName evidence="2">Uncharacterized protein</fullName>
    </submittedName>
</protein>
<feature type="compositionally biased region" description="Low complexity" evidence="1">
    <location>
        <begin position="147"/>
        <end position="157"/>
    </location>
</feature>
<sequence length="199" mass="21029">MGPRLTELPPDYNTQLPPPHPLRSNMHSRATANPSTSPQMGIPPRMYTPEEPLILGAGHARSPVLDAAVPQQPQQPLQPQTPKAWSPESSVYSGMTPRIHPIIGISSGHMLGPAVSGNPRIISAGRRLSAASGPFTHALPGLASALASNNSNSSSSAGHNIVRPGSSAKHTTDAASDDMQIKDSVRQRVNRVIRTVNES</sequence>
<feature type="region of interest" description="Disordered" evidence="1">
    <location>
        <begin position="147"/>
        <end position="186"/>
    </location>
</feature>
<feature type="compositionally biased region" description="Polar residues" evidence="1">
    <location>
        <begin position="25"/>
        <end position="39"/>
    </location>
</feature>
<dbReference type="EMBL" id="JANBOH010000432">
    <property type="protein sequence ID" value="KAJ1642299.1"/>
    <property type="molecule type" value="Genomic_DNA"/>
</dbReference>
<evidence type="ECO:0000256" key="1">
    <source>
        <dbReference type="SAM" id="MobiDB-lite"/>
    </source>
</evidence>
<reference evidence="2" key="1">
    <citation type="submission" date="2022-07" db="EMBL/GenBank/DDBJ databases">
        <title>Phylogenomic reconstructions and comparative analyses of Kickxellomycotina fungi.</title>
        <authorList>
            <person name="Reynolds N.K."/>
            <person name="Stajich J.E."/>
            <person name="Barry K."/>
            <person name="Grigoriev I.V."/>
            <person name="Crous P."/>
            <person name="Smith M.E."/>
        </authorList>
    </citation>
    <scope>NUCLEOTIDE SEQUENCE</scope>
    <source>
        <strain evidence="2">NBRC 105413</strain>
    </source>
</reference>
<feature type="region of interest" description="Disordered" evidence="1">
    <location>
        <begin position="1"/>
        <end position="92"/>
    </location>
</feature>
<accession>A0A9W7XFB7</accession>
<gene>
    <name evidence="2" type="ORF">LPJ64_005849</name>
</gene>
<feature type="compositionally biased region" description="Low complexity" evidence="1">
    <location>
        <begin position="70"/>
        <end position="82"/>
    </location>
</feature>
<proteinExistence type="predicted"/>
<dbReference type="AlphaFoldDB" id="A0A9W7XFB7"/>
<dbReference type="Proteomes" id="UP001145021">
    <property type="component" value="Unassembled WGS sequence"/>
</dbReference>
<keyword evidence="3" id="KW-1185">Reference proteome</keyword>
<organism evidence="2 3">
    <name type="scientific">Coemansia asiatica</name>
    <dbReference type="NCBI Taxonomy" id="1052880"/>
    <lineage>
        <taxon>Eukaryota</taxon>
        <taxon>Fungi</taxon>
        <taxon>Fungi incertae sedis</taxon>
        <taxon>Zoopagomycota</taxon>
        <taxon>Kickxellomycotina</taxon>
        <taxon>Kickxellomycetes</taxon>
        <taxon>Kickxellales</taxon>
        <taxon>Kickxellaceae</taxon>
        <taxon>Coemansia</taxon>
    </lineage>
</organism>
<name>A0A9W7XFB7_9FUNG</name>
<evidence type="ECO:0000313" key="2">
    <source>
        <dbReference type="EMBL" id="KAJ1642299.1"/>
    </source>
</evidence>